<keyword evidence="2" id="KW-1015">Disulfide bond</keyword>
<sequence length="505" mass="56219">MNLLKVIYFGALLLMSATSASSNTISTTNNSSQCRKDASPEFNTPTSQSPHHEPSVACCPDEVTLRIPKSLVGLSTSPGQVMFRRDASERCRSSEASSYAFQLSFDLDDEETCGSDVKKEGPKIVSYSNEVVYLNEKNFVLSLISFTCLYYDGIYVPALPASYRKEIITDRSDSSKKLSLEIILYRDASFSSSSLIKERFPLASVEKFVFVEVSLEGMEALAEKSRFFIDKCFASLNPDLSSKNKAVHGFIENGCADVRDSTVQVLNESESSLIRFKFQMFKWSNMSVQRIYLFCLVSFCASANSCNITSNSCENKVSVTRQQRVTQPKSSNPVKRAVEGHKADLTLGIGPIFPIFSAFLRDKSDASSDDSDENNDPFVGNKSIDHNSLHIAVGVAAAVTFLIIAFALYALWRRHKQRQQQQVPPLKPTKEDRIQPGFAFVLRSSDDNEVFNQSQNSEEQSRENGKKLDGKRGKSKKADAVNMELEENERSLHQNFGGNIPSNLN</sequence>
<feature type="domain" description="ZP" evidence="6">
    <location>
        <begin position="57"/>
        <end position="320"/>
    </location>
</feature>
<keyword evidence="4" id="KW-0472">Membrane</keyword>
<evidence type="ECO:0000256" key="2">
    <source>
        <dbReference type="ARBA" id="ARBA00023157"/>
    </source>
</evidence>
<keyword evidence="4" id="KW-1133">Transmembrane helix</keyword>
<dbReference type="Gene3D" id="2.60.40.4100">
    <property type="entry name" value="Zona pellucida, ZP-C domain"/>
    <property type="match status" value="1"/>
</dbReference>
<feature type="region of interest" description="Disordered" evidence="3">
    <location>
        <begin position="22"/>
        <end position="55"/>
    </location>
</feature>
<dbReference type="PANTHER" id="PTHR14002:SF54">
    <property type="entry name" value="ZONA PELLUCIDA SPERM-BINDING PROTEIN 2"/>
    <property type="match status" value="1"/>
</dbReference>
<protein>
    <recommendedName>
        <fullName evidence="6">ZP domain-containing protein</fullName>
    </recommendedName>
</protein>
<organism evidence="7 8">
    <name type="scientific">Clavelina lepadiformis</name>
    <name type="common">Light-bulb sea squirt</name>
    <name type="synonym">Ascidia lepadiformis</name>
    <dbReference type="NCBI Taxonomy" id="159417"/>
    <lineage>
        <taxon>Eukaryota</taxon>
        <taxon>Metazoa</taxon>
        <taxon>Chordata</taxon>
        <taxon>Tunicata</taxon>
        <taxon>Ascidiacea</taxon>
        <taxon>Aplousobranchia</taxon>
        <taxon>Clavelinidae</taxon>
        <taxon>Clavelina</taxon>
    </lineage>
</organism>
<feature type="signal peptide" evidence="5">
    <location>
        <begin position="1"/>
        <end position="22"/>
    </location>
</feature>
<feature type="compositionally biased region" description="Polar residues" evidence="3">
    <location>
        <begin position="493"/>
        <end position="505"/>
    </location>
</feature>
<dbReference type="InterPro" id="IPR055355">
    <property type="entry name" value="ZP-C"/>
</dbReference>
<feature type="chain" id="PRO_5046767517" description="ZP domain-containing protein" evidence="5">
    <location>
        <begin position="23"/>
        <end position="505"/>
    </location>
</feature>
<feature type="compositionally biased region" description="Low complexity" evidence="3">
    <location>
        <begin position="22"/>
        <end position="32"/>
    </location>
</feature>
<feature type="compositionally biased region" description="Basic and acidic residues" evidence="3">
    <location>
        <begin position="459"/>
        <end position="479"/>
    </location>
</feature>
<dbReference type="Pfam" id="PF00100">
    <property type="entry name" value="Zona_pellucida"/>
    <property type="match status" value="1"/>
</dbReference>
<accession>A0ABP0G3B4</accession>
<feature type="region of interest" description="Disordered" evidence="3">
    <location>
        <begin position="450"/>
        <end position="505"/>
    </location>
</feature>
<evidence type="ECO:0000313" key="8">
    <source>
        <dbReference type="Proteomes" id="UP001642483"/>
    </source>
</evidence>
<dbReference type="SMART" id="SM00241">
    <property type="entry name" value="ZP"/>
    <property type="match status" value="1"/>
</dbReference>
<name>A0ABP0G3B4_CLALP</name>
<dbReference type="InterPro" id="IPR042235">
    <property type="entry name" value="ZP-C_dom"/>
</dbReference>
<evidence type="ECO:0000256" key="1">
    <source>
        <dbReference type="ARBA" id="ARBA00022729"/>
    </source>
</evidence>
<evidence type="ECO:0000259" key="6">
    <source>
        <dbReference type="PROSITE" id="PS51034"/>
    </source>
</evidence>
<evidence type="ECO:0000313" key="7">
    <source>
        <dbReference type="EMBL" id="CAK8686336.1"/>
    </source>
</evidence>
<dbReference type="InterPro" id="IPR001507">
    <property type="entry name" value="ZP_dom"/>
</dbReference>
<evidence type="ECO:0000256" key="4">
    <source>
        <dbReference type="SAM" id="Phobius"/>
    </source>
</evidence>
<dbReference type="EMBL" id="CAWYQH010000102">
    <property type="protein sequence ID" value="CAK8686336.1"/>
    <property type="molecule type" value="Genomic_DNA"/>
</dbReference>
<dbReference type="PANTHER" id="PTHR14002">
    <property type="entry name" value="ENDOGLIN/TGF-BETA RECEPTOR TYPE III"/>
    <property type="match status" value="1"/>
</dbReference>
<feature type="transmembrane region" description="Helical" evidence="4">
    <location>
        <begin position="389"/>
        <end position="412"/>
    </location>
</feature>
<evidence type="ECO:0000256" key="5">
    <source>
        <dbReference type="SAM" id="SignalP"/>
    </source>
</evidence>
<dbReference type="PROSITE" id="PS51034">
    <property type="entry name" value="ZP_2"/>
    <property type="match status" value="1"/>
</dbReference>
<keyword evidence="4" id="KW-0812">Transmembrane</keyword>
<dbReference type="Proteomes" id="UP001642483">
    <property type="component" value="Unassembled WGS sequence"/>
</dbReference>
<reference evidence="7 8" key="1">
    <citation type="submission" date="2024-02" db="EMBL/GenBank/DDBJ databases">
        <authorList>
            <person name="Daric V."/>
            <person name="Darras S."/>
        </authorList>
    </citation>
    <scope>NUCLEOTIDE SEQUENCE [LARGE SCALE GENOMIC DNA]</scope>
</reference>
<gene>
    <name evidence="7" type="ORF">CVLEPA_LOCUS18281</name>
</gene>
<evidence type="ECO:0000256" key="3">
    <source>
        <dbReference type="SAM" id="MobiDB-lite"/>
    </source>
</evidence>
<keyword evidence="8" id="KW-1185">Reference proteome</keyword>
<keyword evidence="1 5" id="KW-0732">Signal</keyword>
<proteinExistence type="predicted"/>
<comment type="caution">
    <text evidence="7">The sequence shown here is derived from an EMBL/GenBank/DDBJ whole genome shotgun (WGS) entry which is preliminary data.</text>
</comment>